<evidence type="ECO:0000313" key="3">
    <source>
        <dbReference type="Proteomes" id="UP001161391"/>
    </source>
</evidence>
<evidence type="ECO:0008006" key="4">
    <source>
        <dbReference type="Google" id="ProtNLM"/>
    </source>
</evidence>
<reference evidence="2" key="1">
    <citation type="journal article" date="2014" name="Int. J. Syst. Evol. Microbiol.">
        <title>Complete genome of a new Firmicutes species belonging to the dominant human colonic microbiota ('Ruminococcus bicirculans') reveals two chromosomes and a selective capacity to utilize plant glucans.</title>
        <authorList>
            <consortium name="NISC Comparative Sequencing Program"/>
            <person name="Wegmann U."/>
            <person name="Louis P."/>
            <person name="Goesmann A."/>
            <person name="Henrissat B."/>
            <person name="Duncan S.H."/>
            <person name="Flint H.J."/>
        </authorList>
    </citation>
    <scope>NUCLEOTIDE SEQUENCE</scope>
    <source>
        <strain evidence="2">NBRC 108219</strain>
    </source>
</reference>
<organism evidence="2 3">
    <name type="scientific">Algimonas ampicilliniresistens</name>
    <dbReference type="NCBI Taxonomy" id="1298735"/>
    <lineage>
        <taxon>Bacteria</taxon>
        <taxon>Pseudomonadati</taxon>
        <taxon>Pseudomonadota</taxon>
        <taxon>Alphaproteobacteria</taxon>
        <taxon>Maricaulales</taxon>
        <taxon>Robiginitomaculaceae</taxon>
        <taxon>Algimonas</taxon>
    </lineage>
</organism>
<feature type="chain" id="PRO_5045791820" description="DUF1330 domain-containing protein" evidence="1">
    <location>
        <begin position="25"/>
        <end position="263"/>
    </location>
</feature>
<accession>A0ABQ5VD30</accession>
<dbReference type="InterPro" id="IPR011008">
    <property type="entry name" value="Dimeric_a/b-barrel"/>
</dbReference>
<sequence length="263" mass="28976">MLNRPGLLLAGACLTALLTLSACAPGPTMSKTVVAKTVTAEAVQSTILDLKAGEVLQFALVRPREGDAAQAIRTRYFQTAIPYAESLGDRYLGTMRIRDTMLGVNKPVAMALYAFPDEAAMETFQASPDWSDYQRMRREGWEELHVFSATLSADTLLKFDPSKDYTLAAAWTRPGTMANYQQYLDGIEADFEQIGARYIAQLGEVDLQSQTDDAENPSQLTIVEWSNGPDLAGLGRTQGYKDNAAAFQSAISRFDLYWFQTAQ</sequence>
<keyword evidence="3" id="KW-1185">Reference proteome</keyword>
<dbReference type="SUPFAM" id="SSF54909">
    <property type="entry name" value="Dimeric alpha+beta barrel"/>
    <property type="match status" value="1"/>
</dbReference>
<dbReference type="Proteomes" id="UP001161391">
    <property type="component" value="Unassembled WGS sequence"/>
</dbReference>
<proteinExistence type="predicted"/>
<gene>
    <name evidence="2" type="ORF">GCM10007853_27310</name>
</gene>
<keyword evidence="1" id="KW-0732">Signal</keyword>
<feature type="signal peptide" evidence="1">
    <location>
        <begin position="1"/>
        <end position="24"/>
    </location>
</feature>
<dbReference type="EMBL" id="BSNK01000002">
    <property type="protein sequence ID" value="GLQ24857.1"/>
    <property type="molecule type" value="Genomic_DNA"/>
</dbReference>
<evidence type="ECO:0000256" key="1">
    <source>
        <dbReference type="SAM" id="SignalP"/>
    </source>
</evidence>
<name>A0ABQ5VD30_9PROT</name>
<evidence type="ECO:0000313" key="2">
    <source>
        <dbReference type="EMBL" id="GLQ24857.1"/>
    </source>
</evidence>
<reference evidence="2" key="2">
    <citation type="submission" date="2023-01" db="EMBL/GenBank/DDBJ databases">
        <title>Draft genome sequence of Algimonas ampicilliniresistens strain NBRC 108219.</title>
        <authorList>
            <person name="Sun Q."/>
            <person name="Mori K."/>
        </authorList>
    </citation>
    <scope>NUCLEOTIDE SEQUENCE</scope>
    <source>
        <strain evidence="2">NBRC 108219</strain>
    </source>
</reference>
<protein>
    <recommendedName>
        <fullName evidence="4">DUF1330 domain-containing protein</fullName>
    </recommendedName>
</protein>
<dbReference type="RefSeq" id="WP_284391755.1">
    <property type="nucleotide sequence ID" value="NZ_BSNK01000002.1"/>
</dbReference>
<dbReference type="PROSITE" id="PS51257">
    <property type="entry name" value="PROKAR_LIPOPROTEIN"/>
    <property type="match status" value="1"/>
</dbReference>
<comment type="caution">
    <text evidence="2">The sequence shown here is derived from an EMBL/GenBank/DDBJ whole genome shotgun (WGS) entry which is preliminary data.</text>
</comment>